<dbReference type="AlphaFoldDB" id="A0AA97F969"/>
<evidence type="ECO:0000256" key="1">
    <source>
        <dbReference type="ARBA" id="ARBA00010982"/>
    </source>
</evidence>
<dbReference type="EMBL" id="CP136594">
    <property type="protein sequence ID" value="WOE75846.1"/>
    <property type="molecule type" value="Genomic_DNA"/>
</dbReference>
<dbReference type="RefSeq" id="WP_317083092.1">
    <property type="nucleotide sequence ID" value="NZ_CP136594.1"/>
</dbReference>
<dbReference type="PANTHER" id="PTHR18919:SF139">
    <property type="entry name" value="THIOLASE-LIKE PROTEIN TYPE 1 ADDITIONAL C-TERMINAL DOMAIN-CONTAINING PROTEIN"/>
    <property type="match status" value="1"/>
</dbReference>
<comment type="similarity">
    <text evidence="1">Belongs to the thiolase-like superfamily. Thiolase family.</text>
</comment>
<keyword evidence="2" id="KW-0808">Transferase</keyword>
<accession>A0AA97F969</accession>
<dbReference type="Gene3D" id="3.40.47.10">
    <property type="match status" value="1"/>
</dbReference>
<evidence type="ECO:0000313" key="6">
    <source>
        <dbReference type="Proteomes" id="UP001302429"/>
    </source>
</evidence>
<dbReference type="PANTHER" id="PTHR18919">
    <property type="entry name" value="ACETYL-COA C-ACYLTRANSFERASE"/>
    <property type="match status" value="1"/>
</dbReference>
<evidence type="ECO:0000256" key="3">
    <source>
        <dbReference type="ARBA" id="ARBA00023315"/>
    </source>
</evidence>
<dbReference type="SUPFAM" id="SSF53901">
    <property type="entry name" value="Thiolase-like"/>
    <property type="match status" value="1"/>
</dbReference>
<keyword evidence="6" id="KW-1185">Reference proteome</keyword>
<keyword evidence="3" id="KW-0012">Acyltransferase</keyword>
<evidence type="ECO:0000256" key="2">
    <source>
        <dbReference type="ARBA" id="ARBA00022679"/>
    </source>
</evidence>
<sequence length="513" mass="55131">MPQNSTPIIIGVGQTMHRWDGSDVSAAPSPQGLMAEAAQLALADTGAADAVREAVDVLTAVRIFPDSMPGDNHPFGKCASLPHAVAARCGVTLKHAIYSEAGGNVPQALVNEFADKLFQGEAKAVILTGAEAIAATKTALRNGITLDWSDDHDGETEDRGWGAMLLDGFEIANGLGFPPITYPHFEHALRHRHGRTRAEHMQAMSELWAGFANVAETHPQSQFGRAFDAEFLATQSAENYPIADPYLKWHVAQDAVNQSAAVVMTTVGEANRLGIDPAKWVYLHGHAQATDYLVTERPDLSRSEAMAAALDVALDRAELEPDAVAHYDLYSCFPCAVSIAAEALGLDTQQRQPTITGGLPFFGGAGNNYSMHAIVTMVEKLRDHRDSYGLVLANGGFLSKEAVGVYSAQPVEQWTVYEDNPAQERVNAQPKTARVSESGTATIESYTISYKKGQPVRAVVIARMAEARVLASTPRDDRADGVFAALADQQHEPLGRTATIESDGQTNYVVQVD</sequence>
<gene>
    <name evidence="5" type="ORF">RB602_03790</name>
</gene>
<dbReference type="KEGG" id="acoa:RB602_03790"/>
<dbReference type="GO" id="GO:0016746">
    <property type="term" value="F:acyltransferase activity"/>
    <property type="evidence" value="ECO:0007669"/>
    <property type="project" value="UniProtKB-KW"/>
</dbReference>
<dbReference type="InterPro" id="IPR016039">
    <property type="entry name" value="Thiolase-like"/>
</dbReference>
<evidence type="ECO:0000313" key="5">
    <source>
        <dbReference type="EMBL" id="WOE75846.1"/>
    </source>
</evidence>
<evidence type="ECO:0000259" key="4">
    <source>
        <dbReference type="Pfam" id="PF18313"/>
    </source>
</evidence>
<proteinExistence type="inferred from homology"/>
<organism evidence="5 6">
    <name type="scientific">Alterisphingorhabdus coralli</name>
    <dbReference type="NCBI Taxonomy" id="3071408"/>
    <lineage>
        <taxon>Bacteria</taxon>
        <taxon>Pseudomonadati</taxon>
        <taxon>Pseudomonadota</taxon>
        <taxon>Alphaproteobacteria</taxon>
        <taxon>Sphingomonadales</taxon>
        <taxon>Sphingomonadaceae</taxon>
        <taxon>Alterisphingorhabdus (ex Yan et al. 2024)</taxon>
    </lineage>
</organism>
<dbReference type="Pfam" id="PF18313">
    <property type="entry name" value="TLP1_add_C"/>
    <property type="match status" value="1"/>
</dbReference>
<dbReference type="Proteomes" id="UP001302429">
    <property type="component" value="Chromosome"/>
</dbReference>
<protein>
    <recommendedName>
        <fullName evidence="4">Thiolase-like protein type 1 additional C-terminal domain-containing protein</fullName>
    </recommendedName>
</protein>
<reference evidence="5 6" key="1">
    <citation type="submission" date="2023-10" db="EMBL/GenBank/DDBJ databases">
        <title>Complete genome sequence of a Sphingomonadaceae bacterium.</title>
        <authorList>
            <person name="Yan C."/>
        </authorList>
    </citation>
    <scope>NUCLEOTIDE SEQUENCE [LARGE SCALE GENOMIC DNA]</scope>
    <source>
        <strain evidence="5 6">SCSIO 66989</strain>
    </source>
</reference>
<name>A0AA97F969_9SPHN</name>
<dbReference type="Gene3D" id="2.40.50.840">
    <property type="match status" value="1"/>
</dbReference>
<feature type="domain" description="Thiolase-like protein type 1 additional C-terminal" evidence="4">
    <location>
        <begin position="422"/>
        <end position="505"/>
    </location>
</feature>
<dbReference type="InterPro" id="IPR040771">
    <property type="entry name" value="TLP1_add_C"/>
</dbReference>